<keyword evidence="3" id="KW-0285">Flavoprotein</keyword>
<dbReference type="Gene3D" id="2.40.110.10">
    <property type="entry name" value="Butyryl-CoA Dehydrogenase, subunit A, domain 2"/>
    <property type="match status" value="1"/>
</dbReference>
<feature type="domain" description="Acyl-CoA oxidase/dehydrogenase middle" evidence="7">
    <location>
        <begin position="266"/>
        <end position="375"/>
    </location>
</feature>
<evidence type="ECO:0000313" key="11">
    <source>
        <dbReference type="Proteomes" id="UP000294685"/>
    </source>
</evidence>
<evidence type="ECO:0000256" key="1">
    <source>
        <dbReference type="ARBA" id="ARBA00001974"/>
    </source>
</evidence>
<dbReference type="Pfam" id="PF22924">
    <property type="entry name" value="ACOX_C_alpha1"/>
    <property type="match status" value="1"/>
</dbReference>
<dbReference type="Pfam" id="PF02771">
    <property type="entry name" value="Acyl-CoA_dh_N"/>
    <property type="match status" value="1"/>
</dbReference>
<comment type="similarity">
    <text evidence="2">Belongs to the acyl-CoA oxidase family.</text>
</comment>
<evidence type="ECO:0000259" key="8">
    <source>
        <dbReference type="Pfam" id="PF02771"/>
    </source>
</evidence>
<sequence>MENSKLKAFIPLFYLVWSDDLLTQKEFITLQDFIRSQSWISEKEQEFLLSKVTVSSPPSREQLADWKAEIEQIIQKKPSIKSIFDISIVLSENDAIIKNLAADFIKLENDLGILGEEAIGSFKTKAKTFTSNYQTANTFEIEKLTKILDGEQSAIIKKVKSIISRPEFAYETSTDTAVYRKKVYDWCKILAQENLGNMAYPKQYGGGENIGDYFAIMETLSYHDLSLVIKFGVQFGLWGMSIQSLGTEKHYSKYLKDIGSLQLPGCFAMTETNHGSNVKGMETTATYNHDDQTFIIHTPHENAQKEYIGNAAVHGQMATVFAKLIIDKIDYGVNAFIVPIRDANNKILKGITIGDCGLKMGLNGVDNGTIRFENVAIPKENMLDRFASVNKEGKFESPIPSDNRRFFTMLGTLVGGRIGIPRSALVAAKSGLTIAIKYSDKRRQFGPEGGSEVPILNYRMHQRRLIPLLAKTYAIHFALHYLTSRFINKKESEMQEIEALAAGMKAYSTWSTTDILQECREACGGKGYLSENRIDSLKNDTEIYTTFEGDNTVLMQLVAKNRLSEFRKSFGEMDAMGMINYVYENAKTVISEKNPIITRKTDDGHILDDEFHLNAFQHREKTTLASAAKRLKKLIDSGLDPYDAFNVVQHQMFDVAQAYLERIVLEQFQKAIQSIKDKKSKKIVLKLSQLYALSQIEKNKGWYLEDGYMETAKTKAIRKMVNQLCWEIRPDAVSLVKAFDIPESCLAAPIAL</sequence>
<dbReference type="RefSeq" id="WP_132072299.1">
    <property type="nucleotide sequence ID" value="NZ_SMLH01000010.1"/>
</dbReference>
<comment type="caution">
    <text evidence="10">The sequence shown here is derived from an EMBL/GenBank/DDBJ whole genome shotgun (WGS) entry which is preliminary data.</text>
</comment>
<dbReference type="Pfam" id="PF01756">
    <property type="entry name" value="ACOX"/>
    <property type="match status" value="1"/>
</dbReference>
<dbReference type="PANTHER" id="PTHR10909">
    <property type="entry name" value="ELECTRON TRANSPORT OXIDOREDUCTASE"/>
    <property type="match status" value="1"/>
</dbReference>
<reference evidence="10 11" key="1">
    <citation type="submission" date="2019-03" db="EMBL/GenBank/DDBJ databases">
        <title>Novel species of Flavobacterium.</title>
        <authorList>
            <person name="Liu Q."/>
            <person name="Xin Y.-H."/>
        </authorList>
    </citation>
    <scope>NUCLEOTIDE SEQUENCE [LARGE SCALE GENOMIC DNA]</scope>
    <source>
        <strain evidence="10 11">LB2P22</strain>
    </source>
</reference>
<dbReference type="PIRSF" id="PIRSF000168">
    <property type="entry name" value="Acyl-CoA_oxidase"/>
    <property type="match status" value="1"/>
</dbReference>
<protein>
    <submittedName>
        <fullName evidence="10">Acyl-CoA oxidase</fullName>
    </submittedName>
</protein>
<feature type="domain" description="Acyl-CoA oxidase C-alpha1" evidence="9">
    <location>
        <begin position="411"/>
        <end position="560"/>
    </location>
</feature>
<feature type="domain" description="Acyl-CoA oxidase C-terminal" evidence="6">
    <location>
        <begin position="611"/>
        <end position="751"/>
    </location>
</feature>
<keyword evidence="11" id="KW-1185">Reference proteome</keyword>
<evidence type="ECO:0000313" key="10">
    <source>
        <dbReference type="EMBL" id="TDE27530.1"/>
    </source>
</evidence>
<dbReference type="InterPro" id="IPR046373">
    <property type="entry name" value="Acyl-CoA_Oxase/DH_mid-dom_sf"/>
</dbReference>
<comment type="cofactor">
    <cofactor evidence="1">
        <name>FAD</name>
        <dbReference type="ChEBI" id="CHEBI:57692"/>
    </cofactor>
</comment>
<dbReference type="InterPro" id="IPR036250">
    <property type="entry name" value="AcylCo_DH-like_C"/>
</dbReference>
<gene>
    <name evidence="10" type="ORF">E0I61_14540</name>
</gene>
<dbReference type="Proteomes" id="UP000294685">
    <property type="component" value="Unassembled WGS sequence"/>
</dbReference>
<evidence type="ECO:0000259" key="9">
    <source>
        <dbReference type="Pfam" id="PF22924"/>
    </source>
</evidence>
<evidence type="ECO:0000259" key="7">
    <source>
        <dbReference type="Pfam" id="PF02770"/>
    </source>
</evidence>
<dbReference type="InterPro" id="IPR002655">
    <property type="entry name" value="Acyl-CoA_oxidase_C"/>
</dbReference>
<feature type="domain" description="Acyl-CoA dehydrogenase/oxidase N-terminal" evidence="8">
    <location>
        <begin position="185"/>
        <end position="259"/>
    </location>
</feature>
<dbReference type="SUPFAM" id="SSF56645">
    <property type="entry name" value="Acyl-CoA dehydrogenase NM domain-like"/>
    <property type="match status" value="1"/>
</dbReference>
<dbReference type="InterPro" id="IPR006091">
    <property type="entry name" value="Acyl-CoA_Oxase/DH_mid-dom"/>
</dbReference>
<dbReference type="InterPro" id="IPR055060">
    <property type="entry name" value="ACOX_C_alpha1"/>
</dbReference>
<dbReference type="EMBL" id="SMLH01000010">
    <property type="protein sequence ID" value="TDE27530.1"/>
    <property type="molecule type" value="Genomic_DNA"/>
</dbReference>
<dbReference type="SUPFAM" id="SSF47203">
    <property type="entry name" value="Acyl-CoA dehydrogenase C-terminal domain-like"/>
    <property type="match status" value="2"/>
</dbReference>
<evidence type="ECO:0000256" key="2">
    <source>
        <dbReference type="ARBA" id="ARBA00006288"/>
    </source>
</evidence>
<name>A0ABY2DNF5_9FLAO</name>
<keyword evidence="4" id="KW-0274">FAD</keyword>
<organism evidence="10 11">
    <name type="scientific">Flavobacterium ranwuense</name>
    <dbReference type="NCBI Taxonomy" id="2541725"/>
    <lineage>
        <taxon>Bacteria</taxon>
        <taxon>Pseudomonadati</taxon>
        <taxon>Bacteroidota</taxon>
        <taxon>Flavobacteriia</taxon>
        <taxon>Flavobacteriales</taxon>
        <taxon>Flavobacteriaceae</taxon>
        <taxon>Flavobacterium</taxon>
    </lineage>
</organism>
<evidence type="ECO:0000259" key="6">
    <source>
        <dbReference type="Pfam" id="PF01756"/>
    </source>
</evidence>
<dbReference type="Gene3D" id="1.20.140.10">
    <property type="entry name" value="Butyryl-CoA Dehydrogenase, subunit A, domain 3"/>
    <property type="match status" value="2"/>
</dbReference>
<dbReference type="InterPro" id="IPR013786">
    <property type="entry name" value="AcylCoA_DH/ox_N"/>
</dbReference>
<proteinExistence type="inferred from homology"/>
<dbReference type="Gene3D" id="1.10.540.10">
    <property type="entry name" value="Acyl-CoA dehydrogenase/oxidase, N-terminal domain"/>
    <property type="match status" value="1"/>
</dbReference>
<dbReference type="Pfam" id="PF02770">
    <property type="entry name" value="Acyl-CoA_dh_M"/>
    <property type="match status" value="1"/>
</dbReference>
<evidence type="ECO:0000256" key="5">
    <source>
        <dbReference type="ARBA" id="ARBA00023002"/>
    </source>
</evidence>
<dbReference type="InterPro" id="IPR012258">
    <property type="entry name" value="Acyl-CoA_oxidase"/>
</dbReference>
<dbReference type="InterPro" id="IPR037069">
    <property type="entry name" value="AcylCoA_DH/ox_N_sf"/>
</dbReference>
<accession>A0ABY2DNF5</accession>
<keyword evidence="5" id="KW-0560">Oxidoreductase</keyword>
<dbReference type="InterPro" id="IPR009100">
    <property type="entry name" value="AcylCoA_DH/oxidase_NM_dom_sf"/>
</dbReference>
<evidence type="ECO:0000256" key="4">
    <source>
        <dbReference type="ARBA" id="ARBA00022827"/>
    </source>
</evidence>
<evidence type="ECO:0000256" key="3">
    <source>
        <dbReference type="ARBA" id="ARBA00022630"/>
    </source>
</evidence>